<dbReference type="InterPro" id="IPR029071">
    <property type="entry name" value="Ubiquitin-like_domsf"/>
</dbReference>
<proteinExistence type="predicted"/>
<feature type="domain" description="Ubiquitin-like" evidence="2">
    <location>
        <begin position="210"/>
        <end position="283"/>
    </location>
</feature>
<dbReference type="Gene3D" id="3.10.20.90">
    <property type="entry name" value="Phosphatidylinositol 3-kinase Catalytic Subunit, Chain A, domain 1"/>
    <property type="match status" value="3"/>
</dbReference>
<feature type="domain" description="Ubiquitin-like" evidence="2">
    <location>
        <begin position="111"/>
        <end position="181"/>
    </location>
</feature>
<dbReference type="AlphaFoldDB" id="A0AAD6EN16"/>
<evidence type="ECO:0000313" key="3">
    <source>
        <dbReference type="EMBL" id="KAJ3690525.1"/>
    </source>
</evidence>
<dbReference type="InterPro" id="IPR019954">
    <property type="entry name" value="Ubiquitin_CS"/>
</dbReference>
<dbReference type="Proteomes" id="UP001210211">
    <property type="component" value="Unassembled WGS sequence"/>
</dbReference>
<dbReference type="GO" id="GO:0003729">
    <property type="term" value="F:mRNA binding"/>
    <property type="evidence" value="ECO:0007669"/>
    <property type="project" value="UniProtKB-ARBA"/>
</dbReference>
<dbReference type="Pfam" id="PF00240">
    <property type="entry name" value="ubiquitin"/>
    <property type="match status" value="3"/>
</dbReference>
<gene>
    <name evidence="3" type="ORF">LUZ61_019689</name>
</gene>
<dbReference type="CDD" id="cd17039">
    <property type="entry name" value="Ubl_ubiquitin_like"/>
    <property type="match status" value="1"/>
</dbReference>
<name>A0AAD6EN16_9POAL</name>
<dbReference type="SUPFAM" id="SSF54236">
    <property type="entry name" value="Ubiquitin-like"/>
    <property type="match status" value="3"/>
</dbReference>
<reference evidence="3 4" key="1">
    <citation type="journal article" date="2022" name="Cell">
        <title>Repeat-based holocentromeres influence genome architecture and karyotype evolution.</title>
        <authorList>
            <person name="Hofstatter P.G."/>
            <person name="Thangavel G."/>
            <person name="Lux T."/>
            <person name="Neumann P."/>
            <person name="Vondrak T."/>
            <person name="Novak P."/>
            <person name="Zhang M."/>
            <person name="Costa L."/>
            <person name="Castellani M."/>
            <person name="Scott A."/>
            <person name="Toegelov H."/>
            <person name="Fuchs J."/>
            <person name="Mata-Sucre Y."/>
            <person name="Dias Y."/>
            <person name="Vanzela A.L.L."/>
            <person name="Huettel B."/>
            <person name="Almeida C.C.S."/>
            <person name="Simkova H."/>
            <person name="Souza G."/>
            <person name="Pedrosa-Harand A."/>
            <person name="Macas J."/>
            <person name="Mayer K.F.X."/>
            <person name="Houben A."/>
            <person name="Marques A."/>
        </authorList>
    </citation>
    <scope>NUCLEOTIDE SEQUENCE [LARGE SCALE GENOMIC DNA]</scope>
    <source>
        <strain evidence="3">RhyTen1mFocal</strain>
    </source>
</reference>
<protein>
    <recommendedName>
        <fullName evidence="2">Ubiquitin-like domain-containing protein</fullName>
    </recommendedName>
</protein>
<dbReference type="PROSITE" id="PS00299">
    <property type="entry name" value="UBIQUITIN_1"/>
    <property type="match status" value="1"/>
</dbReference>
<comment type="caution">
    <text evidence="3">The sequence shown here is derived from an EMBL/GenBank/DDBJ whole genome shotgun (WGS) entry which is preliminary data.</text>
</comment>
<dbReference type="EMBL" id="JAMRDG010000002">
    <property type="protein sequence ID" value="KAJ3690525.1"/>
    <property type="molecule type" value="Genomic_DNA"/>
</dbReference>
<dbReference type="InterPro" id="IPR019956">
    <property type="entry name" value="Ubiquitin_dom"/>
</dbReference>
<evidence type="ECO:0000256" key="1">
    <source>
        <dbReference type="ARBA" id="ARBA00022499"/>
    </source>
</evidence>
<evidence type="ECO:0000259" key="2">
    <source>
        <dbReference type="PROSITE" id="PS50053"/>
    </source>
</evidence>
<accession>A0AAD6EN16</accession>
<dbReference type="SMART" id="SM00213">
    <property type="entry name" value="UBQ"/>
    <property type="match status" value="3"/>
</dbReference>
<dbReference type="InterPro" id="IPR000626">
    <property type="entry name" value="Ubiquitin-like_dom"/>
</dbReference>
<dbReference type="InterPro" id="IPR050158">
    <property type="entry name" value="Ubiquitin_ubiquitin-like"/>
</dbReference>
<dbReference type="PANTHER" id="PTHR10666">
    <property type="entry name" value="UBIQUITIN"/>
    <property type="match status" value="1"/>
</dbReference>
<evidence type="ECO:0000313" key="4">
    <source>
        <dbReference type="Proteomes" id="UP001210211"/>
    </source>
</evidence>
<dbReference type="PROSITE" id="PS50053">
    <property type="entry name" value="UBIQUITIN_2"/>
    <property type="match status" value="3"/>
</dbReference>
<dbReference type="PRINTS" id="PR00348">
    <property type="entry name" value="UBIQUITIN"/>
</dbReference>
<feature type="domain" description="Ubiquitin-like" evidence="2">
    <location>
        <begin position="29"/>
        <end position="108"/>
    </location>
</feature>
<sequence length="286" mass="32678">MEGLEFAIKMRNGVTRVVEVDCESPVEHVKVHLKSKIRFIVNFSGKMMIPFEADSTQTVSSVKAMIQNTKNVSAEITGIWFENKMLDESQTLADCSVHDYSTLVVHSRGDLRIHIKTWDGKTITIDINTFETGAKLKRIIKDKEGIPVDKQRVFFCEKEIEDSHVLADYNIENESKLDLTLCCRKRMLQHAEFRGHSGQQDHVKRRKGGMLISVRQIEGPFFTLEVDSSTTIDDVKAKIQEKVAIPADQQRLIYAGHQLWDGCSTLADCNIEKYSTVYLLLRQGRW</sequence>
<keyword evidence="1" id="KW-1017">Isopeptide bond</keyword>
<keyword evidence="4" id="KW-1185">Reference proteome</keyword>
<organism evidence="3 4">
    <name type="scientific">Rhynchospora tenuis</name>
    <dbReference type="NCBI Taxonomy" id="198213"/>
    <lineage>
        <taxon>Eukaryota</taxon>
        <taxon>Viridiplantae</taxon>
        <taxon>Streptophyta</taxon>
        <taxon>Embryophyta</taxon>
        <taxon>Tracheophyta</taxon>
        <taxon>Spermatophyta</taxon>
        <taxon>Magnoliopsida</taxon>
        <taxon>Liliopsida</taxon>
        <taxon>Poales</taxon>
        <taxon>Cyperaceae</taxon>
        <taxon>Cyperoideae</taxon>
        <taxon>Rhynchosporeae</taxon>
        <taxon>Rhynchospora</taxon>
    </lineage>
</organism>